<evidence type="ECO:0000256" key="2">
    <source>
        <dbReference type="ARBA" id="ARBA00022729"/>
    </source>
</evidence>
<evidence type="ECO:0000256" key="3">
    <source>
        <dbReference type="ARBA" id="ARBA00023157"/>
    </source>
</evidence>
<feature type="domain" description="Protein kinase" evidence="8">
    <location>
        <begin position="259"/>
        <end position="309"/>
    </location>
</feature>
<evidence type="ECO:0000259" key="9">
    <source>
        <dbReference type="PROSITE" id="PS50026"/>
    </source>
</evidence>
<accession>A0ABD1IEF0</accession>
<dbReference type="Pfam" id="PF08276">
    <property type="entry name" value="PAN_2"/>
    <property type="match status" value="1"/>
</dbReference>
<keyword evidence="6" id="KW-0245">EGF-like domain</keyword>
<feature type="domain" description="EGF-like" evidence="9">
    <location>
        <begin position="43"/>
        <end position="81"/>
    </location>
</feature>
<evidence type="ECO:0000256" key="6">
    <source>
        <dbReference type="PROSITE-ProRule" id="PRU00076"/>
    </source>
</evidence>
<dbReference type="InterPro" id="IPR011009">
    <property type="entry name" value="Kinase-like_dom_sf"/>
</dbReference>
<dbReference type="PANTHER" id="PTHR32444:SF118">
    <property type="entry name" value="OS09G0551150 PROTEIN"/>
    <property type="match status" value="1"/>
</dbReference>
<dbReference type="InterPro" id="IPR000742">
    <property type="entry name" value="EGF"/>
</dbReference>
<dbReference type="SUPFAM" id="SSF56112">
    <property type="entry name" value="Protein kinase-like (PK-like)"/>
    <property type="match status" value="1"/>
</dbReference>
<keyword evidence="2" id="KW-0732">Signal</keyword>
<proteinExistence type="predicted"/>
<comment type="catalytic activity">
    <reaction evidence="5">
        <text>L-seryl-[protein] + ATP = O-phospho-L-seryl-[protein] + ADP + H(+)</text>
        <dbReference type="Rhea" id="RHEA:17989"/>
        <dbReference type="Rhea" id="RHEA-COMP:9863"/>
        <dbReference type="Rhea" id="RHEA-COMP:11604"/>
        <dbReference type="ChEBI" id="CHEBI:15378"/>
        <dbReference type="ChEBI" id="CHEBI:29999"/>
        <dbReference type="ChEBI" id="CHEBI:30616"/>
        <dbReference type="ChEBI" id="CHEBI:83421"/>
        <dbReference type="ChEBI" id="CHEBI:456216"/>
        <dbReference type="EC" id="2.7.11.1"/>
    </reaction>
</comment>
<sequence>MISVEDAYNSTAVIRTKLDPFGTLMRLTLNAERDKWYRVYTFPQDTCNEYGVCGPNGICKSRTDSPVRCQCFKGFSPKFQNYWDLQDWSGGCTRIKLLNCHGGDGFLEVGGVKYPDMLSFRLNRNMSLGECNAECLKNCSCTAYANPFITNGGSGCLMWFNELIDTKELSTADSKQNIYIRVPVSELDLSISLEDEKENKRPIKLILISIVSGVLISALINGGVLLLARLKRQAKRKGEDLELPMIKIETIIVQATNNFSTENMIGVGGFGPVYKGNMPSEEEIAVKRLSRSSYQGLEEFRNEVMVICR</sequence>
<keyword evidence="12" id="KW-1185">Reference proteome</keyword>
<dbReference type="PROSITE" id="PS50948">
    <property type="entry name" value="PAN"/>
    <property type="match status" value="1"/>
</dbReference>
<organism evidence="11 12">
    <name type="scientific">Salvia divinorum</name>
    <name type="common">Maria pastora</name>
    <name type="synonym">Diviner's sage</name>
    <dbReference type="NCBI Taxonomy" id="28513"/>
    <lineage>
        <taxon>Eukaryota</taxon>
        <taxon>Viridiplantae</taxon>
        <taxon>Streptophyta</taxon>
        <taxon>Embryophyta</taxon>
        <taxon>Tracheophyta</taxon>
        <taxon>Spermatophyta</taxon>
        <taxon>Magnoliopsida</taxon>
        <taxon>eudicotyledons</taxon>
        <taxon>Gunneridae</taxon>
        <taxon>Pentapetalae</taxon>
        <taxon>asterids</taxon>
        <taxon>lamiids</taxon>
        <taxon>Lamiales</taxon>
        <taxon>Lamiaceae</taxon>
        <taxon>Nepetoideae</taxon>
        <taxon>Mentheae</taxon>
        <taxon>Salviinae</taxon>
        <taxon>Salvia</taxon>
        <taxon>Salvia subgen. Calosphace</taxon>
    </lineage>
</organism>
<dbReference type="EC" id="2.7.11.1" evidence="1"/>
<evidence type="ECO:0000256" key="5">
    <source>
        <dbReference type="ARBA" id="ARBA00048679"/>
    </source>
</evidence>
<feature type="domain" description="Apple" evidence="10">
    <location>
        <begin position="100"/>
        <end position="183"/>
    </location>
</feature>
<dbReference type="Proteomes" id="UP001567538">
    <property type="component" value="Unassembled WGS sequence"/>
</dbReference>
<dbReference type="InterPro" id="IPR003609">
    <property type="entry name" value="Pan_app"/>
</dbReference>
<comment type="caution">
    <text evidence="6">Lacks conserved residue(s) required for the propagation of feature annotation.</text>
</comment>
<dbReference type="Pfam" id="PF00954">
    <property type="entry name" value="S_locus_glycop"/>
    <property type="match status" value="1"/>
</dbReference>
<evidence type="ECO:0000259" key="8">
    <source>
        <dbReference type="PROSITE" id="PS50011"/>
    </source>
</evidence>
<evidence type="ECO:0000256" key="4">
    <source>
        <dbReference type="ARBA" id="ARBA00047899"/>
    </source>
</evidence>
<dbReference type="PANTHER" id="PTHR32444">
    <property type="entry name" value="BULB-TYPE LECTIN DOMAIN-CONTAINING PROTEIN"/>
    <property type="match status" value="1"/>
</dbReference>
<evidence type="ECO:0000259" key="10">
    <source>
        <dbReference type="PROSITE" id="PS50948"/>
    </source>
</evidence>
<dbReference type="PROSITE" id="PS50026">
    <property type="entry name" value="EGF_3"/>
    <property type="match status" value="1"/>
</dbReference>
<evidence type="ECO:0000256" key="7">
    <source>
        <dbReference type="SAM" id="Phobius"/>
    </source>
</evidence>
<evidence type="ECO:0000256" key="1">
    <source>
        <dbReference type="ARBA" id="ARBA00012513"/>
    </source>
</evidence>
<dbReference type="PROSITE" id="PS50011">
    <property type="entry name" value="PROTEIN_KINASE_DOM"/>
    <property type="match status" value="1"/>
</dbReference>
<gene>
    <name evidence="11" type="ORF">AAHA92_02602</name>
</gene>
<protein>
    <recommendedName>
        <fullName evidence="1">non-specific serine/threonine protein kinase</fullName>
        <ecNumber evidence="1">2.7.11.1</ecNumber>
    </recommendedName>
</protein>
<comment type="catalytic activity">
    <reaction evidence="4">
        <text>L-threonyl-[protein] + ATP = O-phospho-L-threonyl-[protein] + ADP + H(+)</text>
        <dbReference type="Rhea" id="RHEA:46608"/>
        <dbReference type="Rhea" id="RHEA-COMP:11060"/>
        <dbReference type="Rhea" id="RHEA-COMP:11605"/>
        <dbReference type="ChEBI" id="CHEBI:15378"/>
        <dbReference type="ChEBI" id="CHEBI:30013"/>
        <dbReference type="ChEBI" id="CHEBI:30616"/>
        <dbReference type="ChEBI" id="CHEBI:61977"/>
        <dbReference type="ChEBI" id="CHEBI:456216"/>
        <dbReference type="EC" id="2.7.11.1"/>
    </reaction>
</comment>
<reference evidence="11 12" key="1">
    <citation type="submission" date="2024-06" db="EMBL/GenBank/DDBJ databases">
        <title>A chromosome level genome sequence of Diviner's sage (Salvia divinorum).</title>
        <authorList>
            <person name="Ford S.A."/>
            <person name="Ro D.-K."/>
            <person name="Ness R.W."/>
            <person name="Phillips M.A."/>
        </authorList>
    </citation>
    <scope>NUCLEOTIDE SEQUENCE [LARGE SCALE GENOMIC DNA]</scope>
    <source>
        <strain evidence="11">SAF-2024a</strain>
        <tissue evidence="11">Leaf</tissue>
    </source>
</reference>
<dbReference type="InterPro" id="IPR000858">
    <property type="entry name" value="S_locus_glycoprot_dom"/>
</dbReference>
<keyword evidence="7" id="KW-0472">Membrane</keyword>
<name>A0ABD1IEF0_SALDI</name>
<dbReference type="Gene3D" id="3.30.200.20">
    <property type="entry name" value="Phosphorylase Kinase, domain 1"/>
    <property type="match status" value="1"/>
</dbReference>
<comment type="caution">
    <text evidence="11">The sequence shown here is derived from an EMBL/GenBank/DDBJ whole genome shotgun (WGS) entry which is preliminary data.</text>
</comment>
<keyword evidence="3" id="KW-1015">Disulfide bond</keyword>
<dbReference type="AlphaFoldDB" id="A0ABD1IEF0"/>
<feature type="transmembrane region" description="Helical" evidence="7">
    <location>
        <begin position="205"/>
        <end position="228"/>
    </location>
</feature>
<dbReference type="EMBL" id="JBEAFC010000002">
    <property type="protein sequence ID" value="KAL1567082.1"/>
    <property type="molecule type" value="Genomic_DNA"/>
</dbReference>
<dbReference type="SMART" id="SM00473">
    <property type="entry name" value="PAN_AP"/>
    <property type="match status" value="1"/>
</dbReference>
<dbReference type="CDD" id="cd01098">
    <property type="entry name" value="PAN_AP_plant"/>
    <property type="match status" value="1"/>
</dbReference>
<dbReference type="InterPro" id="IPR000719">
    <property type="entry name" value="Prot_kinase_dom"/>
</dbReference>
<keyword evidence="7" id="KW-1133">Transmembrane helix</keyword>
<dbReference type="GO" id="GO:0004674">
    <property type="term" value="F:protein serine/threonine kinase activity"/>
    <property type="evidence" value="ECO:0007669"/>
    <property type="project" value="UniProtKB-EC"/>
</dbReference>
<evidence type="ECO:0000313" key="12">
    <source>
        <dbReference type="Proteomes" id="UP001567538"/>
    </source>
</evidence>
<keyword evidence="7" id="KW-0812">Transmembrane</keyword>
<evidence type="ECO:0000313" key="11">
    <source>
        <dbReference type="EMBL" id="KAL1567082.1"/>
    </source>
</evidence>